<protein>
    <submittedName>
        <fullName evidence="2">Uncharacterized conserved protein YdeI, YjbR/CyaY-like superfamily, DUF1801 family</fullName>
    </submittedName>
</protein>
<keyword evidence="3" id="KW-1185">Reference proteome</keyword>
<organism evidence="2 3">
    <name type="scientific">Streptosporangium canum</name>
    <dbReference type="NCBI Taxonomy" id="324952"/>
    <lineage>
        <taxon>Bacteria</taxon>
        <taxon>Bacillati</taxon>
        <taxon>Actinomycetota</taxon>
        <taxon>Actinomycetes</taxon>
        <taxon>Streptosporangiales</taxon>
        <taxon>Streptosporangiaceae</taxon>
        <taxon>Streptosporangium</taxon>
    </lineage>
</organism>
<dbReference type="Proteomes" id="UP000199111">
    <property type="component" value="Unassembled WGS sequence"/>
</dbReference>
<dbReference type="Pfam" id="PF13376">
    <property type="entry name" value="OmdA"/>
    <property type="match status" value="1"/>
</dbReference>
<dbReference type="GeneID" id="96303413"/>
<gene>
    <name evidence="2" type="ORF">SAMN05216275_15049</name>
</gene>
<dbReference type="AlphaFoldDB" id="A0A1I4EIY1"/>
<dbReference type="EMBL" id="FOQY01000050">
    <property type="protein sequence ID" value="SFL05718.1"/>
    <property type="molecule type" value="Genomic_DNA"/>
</dbReference>
<reference evidence="3" key="1">
    <citation type="submission" date="2016-10" db="EMBL/GenBank/DDBJ databases">
        <authorList>
            <person name="Varghese N."/>
            <person name="Submissions S."/>
        </authorList>
    </citation>
    <scope>NUCLEOTIDE SEQUENCE [LARGE SCALE GENOMIC DNA]</scope>
    <source>
        <strain evidence="3">CGMCC 4.2126</strain>
    </source>
</reference>
<dbReference type="RefSeq" id="WP_093891918.1">
    <property type="nucleotide sequence ID" value="NZ_FOQY01000050.1"/>
</dbReference>
<feature type="compositionally biased region" description="Gly residues" evidence="1">
    <location>
        <begin position="192"/>
        <end position="202"/>
    </location>
</feature>
<name>A0A1I4EIY1_9ACTN</name>
<feature type="region of interest" description="Disordered" evidence="1">
    <location>
        <begin position="188"/>
        <end position="222"/>
    </location>
</feature>
<sequence length="222" mass="23232">MMHFEDAARWESWLAEHHGNEGGVWLKIAKKGSAAPLVTIGQALEIALCYGWIDSRRKSYDEHSFLQRYSRRRKGSPWSRVNVESVAALTAAGRMRPPGLAQVAAAQADGRWEAAYTAQRDAAVPPDLAEALAAHPAAAAGFEALGKTGRYLVILPLLKARTPAGRAARLRKAIAGLPDTTGPRIPFSDGSFGAGGVAGPDGGSPATGRGMDGAAPGAQGAR</sequence>
<evidence type="ECO:0000313" key="3">
    <source>
        <dbReference type="Proteomes" id="UP000199111"/>
    </source>
</evidence>
<accession>A0A1I4EIY1</accession>
<evidence type="ECO:0000256" key="1">
    <source>
        <dbReference type="SAM" id="MobiDB-lite"/>
    </source>
</evidence>
<proteinExistence type="predicted"/>
<evidence type="ECO:0000313" key="2">
    <source>
        <dbReference type="EMBL" id="SFL05718.1"/>
    </source>
</evidence>